<dbReference type="PANTHER" id="PTHR41390">
    <property type="entry name" value="CHROMOSOME 7, WHOLE GENOME SHOTGUN SEQUENCE"/>
    <property type="match status" value="1"/>
</dbReference>
<protein>
    <submittedName>
        <fullName evidence="1">Uncharacterized protein</fullName>
    </submittedName>
</protein>
<sequence length="207" mass="22372">MGVADESQNSPGPSRPAGRRGFMQQEIIDLIVPPLRVGGWCGAAGAMTGIGAAILQDASPAMSGIMTGTQWAALGGSYWFSRTVIIRAAWGREENLTPLNKVTASALAGLPPGALLGLTRTRTIPSSMILCSIMTASGQAIVNHFSGRKATKDEDDSWLRSKWSPLKKLNDQEYVDMMEEKMLRVDADIALIDERIAQLRQAEENEK</sequence>
<dbReference type="EMBL" id="JADCTT010000008">
    <property type="protein sequence ID" value="KAF9749327.1"/>
    <property type="molecule type" value="Genomic_DNA"/>
</dbReference>
<name>A0A0B7JQQ6_BIOOC</name>
<accession>A0A0B7JQQ6</accession>
<reference evidence="1" key="1">
    <citation type="submission" date="2015-01" db="EMBL/GenBank/DDBJ databases">
        <authorList>
            <person name="Durling Mikael"/>
        </authorList>
    </citation>
    <scope>NUCLEOTIDE SEQUENCE</scope>
</reference>
<dbReference type="Proteomes" id="UP000616885">
    <property type="component" value="Unassembled WGS sequence"/>
</dbReference>
<gene>
    <name evidence="1" type="ORF">BN869_000003368_1</name>
    <name evidence="2" type="ORF">IM811_017122</name>
</gene>
<dbReference type="EMBL" id="CDPU01000007">
    <property type="protein sequence ID" value="CEO47313.1"/>
    <property type="molecule type" value="Genomic_DNA"/>
</dbReference>
<evidence type="ECO:0000313" key="2">
    <source>
        <dbReference type="EMBL" id="KAF9749327.1"/>
    </source>
</evidence>
<organism evidence="1">
    <name type="scientific">Bionectria ochroleuca</name>
    <name type="common">Gliocladium roseum</name>
    <dbReference type="NCBI Taxonomy" id="29856"/>
    <lineage>
        <taxon>Eukaryota</taxon>
        <taxon>Fungi</taxon>
        <taxon>Dikarya</taxon>
        <taxon>Ascomycota</taxon>
        <taxon>Pezizomycotina</taxon>
        <taxon>Sordariomycetes</taxon>
        <taxon>Hypocreomycetidae</taxon>
        <taxon>Hypocreales</taxon>
        <taxon>Bionectriaceae</taxon>
        <taxon>Clonostachys</taxon>
    </lineage>
</organism>
<evidence type="ECO:0000313" key="1">
    <source>
        <dbReference type="EMBL" id="CEO47313.1"/>
    </source>
</evidence>
<proteinExistence type="predicted"/>
<dbReference type="AlphaFoldDB" id="A0A0B7JQQ6"/>
<reference evidence="2" key="2">
    <citation type="submission" date="2020-10" db="EMBL/GenBank/DDBJ databases">
        <title>High-Quality Genome Resource of Clonostachys rosea strain S41 by Oxford Nanopore Long-Read Sequencing.</title>
        <authorList>
            <person name="Wang H."/>
        </authorList>
    </citation>
    <scope>NUCLEOTIDE SEQUENCE</scope>
    <source>
        <strain evidence="2">S41</strain>
    </source>
</reference>
<dbReference type="PANTHER" id="PTHR41390:SF1">
    <property type="entry name" value="NADH-UBIQUINONE OXIDOREDUCTASE 213 KDA SUBUNIT"/>
    <property type="match status" value="1"/>
</dbReference>